<evidence type="ECO:0000313" key="2">
    <source>
        <dbReference type="EMBL" id="PYE78536.1"/>
    </source>
</evidence>
<organism evidence="2 3">
    <name type="scientific">Xylophilus ampelinus</name>
    <dbReference type="NCBI Taxonomy" id="54067"/>
    <lineage>
        <taxon>Bacteria</taxon>
        <taxon>Pseudomonadati</taxon>
        <taxon>Pseudomonadota</taxon>
        <taxon>Betaproteobacteria</taxon>
        <taxon>Burkholderiales</taxon>
        <taxon>Xylophilus</taxon>
    </lineage>
</organism>
<keyword evidence="1" id="KW-0175">Coiled coil</keyword>
<sequence>MCPIAAGAACARESVPMSLFNLPAMPVETLQSLPHMAPTAPLDQIAERVERLLLRHAEMQRAQRAMGRQIAALTEERDALRHRLRTARHRLDALIDRLPPDLSALQDASKPRDFE</sequence>
<reference evidence="2 3" key="1">
    <citation type="submission" date="2018-06" db="EMBL/GenBank/DDBJ databases">
        <title>Genomic Encyclopedia of Type Strains, Phase III (KMG-III): the genomes of soil and plant-associated and newly described type strains.</title>
        <authorList>
            <person name="Whitman W."/>
        </authorList>
    </citation>
    <scope>NUCLEOTIDE SEQUENCE [LARGE SCALE GENOMIC DNA]</scope>
    <source>
        <strain evidence="2 3">CECT 7646</strain>
    </source>
</reference>
<comment type="caution">
    <text evidence="2">The sequence shown here is derived from an EMBL/GenBank/DDBJ whole genome shotgun (WGS) entry which is preliminary data.</text>
</comment>
<protein>
    <recommendedName>
        <fullName evidence="4">DUF904 domain-containing protein</fullName>
    </recommendedName>
</protein>
<proteinExistence type="predicted"/>
<gene>
    <name evidence="2" type="ORF">DFQ15_10643</name>
</gene>
<evidence type="ECO:0000256" key="1">
    <source>
        <dbReference type="SAM" id="Coils"/>
    </source>
</evidence>
<feature type="coiled-coil region" evidence="1">
    <location>
        <begin position="42"/>
        <end position="97"/>
    </location>
</feature>
<dbReference type="Proteomes" id="UP000247540">
    <property type="component" value="Unassembled WGS sequence"/>
</dbReference>
<dbReference type="EMBL" id="QJTC01000006">
    <property type="protein sequence ID" value="PYE78536.1"/>
    <property type="molecule type" value="Genomic_DNA"/>
</dbReference>
<evidence type="ECO:0008006" key="4">
    <source>
        <dbReference type="Google" id="ProtNLM"/>
    </source>
</evidence>
<name>A0A318SMY2_9BURK</name>
<accession>A0A318SMY2</accession>
<keyword evidence="3" id="KW-1185">Reference proteome</keyword>
<evidence type="ECO:0000313" key="3">
    <source>
        <dbReference type="Proteomes" id="UP000247540"/>
    </source>
</evidence>
<dbReference type="AlphaFoldDB" id="A0A318SMY2"/>